<organism evidence="2 3">
    <name type="scientific">Metarhizium album (strain ARSEF 1941)</name>
    <dbReference type="NCBI Taxonomy" id="1081103"/>
    <lineage>
        <taxon>Eukaryota</taxon>
        <taxon>Fungi</taxon>
        <taxon>Dikarya</taxon>
        <taxon>Ascomycota</taxon>
        <taxon>Pezizomycotina</taxon>
        <taxon>Sordariomycetes</taxon>
        <taxon>Hypocreomycetidae</taxon>
        <taxon>Hypocreales</taxon>
        <taxon>Clavicipitaceae</taxon>
        <taxon>Metarhizium</taxon>
    </lineage>
</organism>
<protein>
    <submittedName>
        <fullName evidence="2">Uncharacterized protein</fullName>
    </submittedName>
</protein>
<evidence type="ECO:0000313" key="2">
    <source>
        <dbReference type="EMBL" id="KHN99590.1"/>
    </source>
</evidence>
<evidence type="ECO:0000313" key="3">
    <source>
        <dbReference type="Proteomes" id="UP000030816"/>
    </source>
</evidence>
<feature type="region of interest" description="Disordered" evidence="1">
    <location>
        <begin position="30"/>
        <end position="66"/>
    </location>
</feature>
<dbReference type="Proteomes" id="UP000030816">
    <property type="component" value="Unassembled WGS sequence"/>
</dbReference>
<sequence>MTLLCARSLPGGRGARLVSTGARHQARVYDGAPPAEPSRAEPCLNAKGPSLGDYKSTTTRGRGAQHVVSPPAVHLVPAESRIRLKTRITPFAMKFYAAVAVAALAGKTVEDYFIGAEKRDKTVEDYFIGAEKRDKTVEDYFIGAE</sequence>
<proteinExistence type="predicted"/>
<dbReference type="OrthoDB" id="4940375at2759"/>
<name>A0A0B2X2T0_METAS</name>
<dbReference type="RefSeq" id="XP_040680656.1">
    <property type="nucleotide sequence ID" value="XM_040821242.1"/>
</dbReference>
<dbReference type="HOGENOM" id="CLU_1787253_0_0_1"/>
<dbReference type="AlphaFoldDB" id="A0A0B2X2T0"/>
<gene>
    <name evidence="2" type="ORF">MAM_02443</name>
</gene>
<keyword evidence="3" id="KW-1185">Reference proteome</keyword>
<evidence type="ECO:0000256" key="1">
    <source>
        <dbReference type="SAM" id="MobiDB-lite"/>
    </source>
</evidence>
<reference evidence="2 3" key="1">
    <citation type="journal article" date="2014" name="Proc. Natl. Acad. Sci. U.S.A.">
        <title>Trajectory and genomic determinants of fungal-pathogen speciation and host adaptation.</title>
        <authorList>
            <person name="Hu X."/>
            <person name="Xiao G."/>
            <person name="Zheng P."/>
            <person name="Shang Y."/>
            <person name="Su Y."/>
            <person name="Zhang X."/>
            <person name="Liu X."/>
            <person name="Zhan S."/>
            <person name="St Leger R.J."/>
            <person name="Wang C."/>
        </authorList>
    </citation>
    <scope>NUCLEOTIDE SEQUENCE [LARGE SCALE GENOMIC DNA]</scope>
    <source>
        <strain evidence="2 3">ARSEF 1941</strain>
    </source>
</reference>
<comment type="caution">
    <text evidence="2">The sequence shown here is derived from an EMBL/GenBank/DDBJ whole genome shotgun (WGS) entry which is preliminary data.</text>
</comment>
<dbReference type="GeneID" id="63736898"/>
<accession>A0A0B2X2T0</accession>
<dbReference type="EMBL" id="AZHE01000004">
    <property type="protein sequence ID" value="KHN99590.1"/>
    <property type="molecule type" value="Genomic_DNA"/>
</dbReference>